<dbReference type="GO" id="GO:0004674">
    <property type="term" value="F:protein serine/threonine kinase activity"/>
    <property type="evidence" value="ECO:0007669"/>
    <property type="project" value="UniProtKB-KW"/>
</dbReference>
<evidence type="ECO:0000256" key="1">
    <source>
        <dbReference type="ARBA" id="ARBA00008874"/>
    </source>
</evidence>
<dbReference type="Gene3D" id="3.30.200.20">
    <property type="entry name" value="Phosphorylase Kinase, domain 1"/>
    <property type="match status" value="1"/>
</dbReference>
<dbReference type="PROSITE" id="PS00108">
    <property type="entry name" value="PROTEIN_KINASE_ST"/>
    <property type="match status" value="1"/>
</dbReference>
<evidence type="ECO:0000256" key="9">
    <source>
        <dbReference type="SAM" id="MobiDB-lite"/>
    </source>
</evidence>
<feature type="region of interest" description="Disordered" evidence="9">
    <location>
        <begin position="299"/>
        <end position="374"/>
    </location>
</feature>
<evidence type="ECO:0000256" key="2">
    <source>
        <dbReference type="ARBA" id="ARBA00012513"/>
    </source>
</evidence>
<dbReference type="FunFam" id="1.10.510.10:FF:000081">
    <property type="entry name" value="STE20-like serine/threonine-protein kinase"/>
    <property type="match status" value="1"/>
</dbReference>
<evidence type="ECO:0000313" key="11">
    <source>
        <dbReference type="Ensembl" id="ENSUMAP00000034246"/>
    </source>
</evidence>
<evidence type="ECO:0000259" key="10">
    <source>
        <dbReference type="PROSITE" id="PS50011"/>
    </source>
</evidence>
<feature type="region of interest" description="Disordered" evidence="9">
    <location>
        <begin position="586"/>
        <end position="608"/>
    </location>
</feature>
<evidence type="ECO:0000256" key="8">
    <source>
        <dbReference type="ARBA" id="ARBA00048679"/>
    </source>
</evidence>
<comment type="catalytic activity">
    <reaction evidence="7">
        <text>L-threonyl-[protein] + ATP = O-phospho-L-threonyl-[protein] + ADP + H(+)</text>
        <dbReference type="Rhea" id="RHEA:46608"/>
        <dbReference type="Rhea" id="RHEA-COMP:11060"/>
        <dbReference type="Rhea" id="RHEA-COMP:11605"/>
        <dbReference type="ChEBI" id="CHEBI:15378"/>
        <dbReference type="ChEBI" id="CHEBI:30013"/>
        <dbReference type="ChEBI" id="CHEBI:30616"/>
        <dbReference type="ChEBI" id="CHEBI:61977"/>
        <dbReference type="ChEBI" id="CHEBI:456216"/>
        <dbReference type="EC" id="2.7.11.1"/>
    </reaction>
</comment>
<sequence length="883" mass="102391">VALSTFTVLCNWLPRAPFPAGQSSLTFFVSTLQAKNKETGALAAAKVIETKSEEELEDYTVEIDILATCDHPYIVKLLGAYYYDGKLWIMIEFCPGGAVDAIMLELDRGLTEPQIQVVCRQMLEALHFLHGKKIIHRDLKAGNVLMTLEGDIRLADFGVSAKNLKTLQKRDSFIGTPYWMAPEVVMCETMKDTPYDYKADIWSLGITLIEMAQIEPPHHELNPMRVLLKIAKSDPPTLLSPSKWSAEFRDFLKTALDKNPETRPSAAQLLEHPFVSSVTSNKALRELVAEAKAEVMEEIEDGREEGEEEDSTDATSVRPGKGGTGGDGIPSRPVSMDARIQVSEEKQVADQGGDLSPAANRSQKASQSRPNSSALETLGAEKLANGSLELPTQAAPGPSKRDSDCGSLSTSESVDYNTSLSADLSLNRETGSLSIKDSRLHNKTLKRTRRFVVDGVEVSITTSKIISEDEKKDEEMRFLRRQELRELRLLQKEEHRNQTQLSSKHELQLEQMHKRFEQEINVSKKFFDTELENLERQQKQQVEKMEQDHAVRRREEAKRIRLEQDRDYARFQEQLKLMKKEVKNEVEKLPRQQRKESMKQKMEEHTQKKQLLDRDFLAKQKDDLELAMKKITADNRREICDKERECLTRKQELLRDREAALWEMEEHHLQERHQLVKQQLKDQYFLQRHELVRKHEKEREQMQRYNQRMVEQLKVRQQQERVGLPKIQRSEGKTRMAMYKKSLHINGAGSASEQREKIKQFSQQEEKRQKSERLQQQQKHENQMRDMTAQCESNMSELQQLQNEKCHLLVEHETQKLKALDESHNQNLKEWRDKLRPRKKALEEDLNQKKREQEMFFKMNEETECLNPTTPNKATKFFPYSSA</sequence>
<dbReference type="Pfam" id="PF00069">
    <property type="entry name" value="Pkinase"/>
    <property type="match status" value="1"/>
</dbReference>
<dbReference type="InterPro" id="IPR051585">
    <property type="entry name" value="STE20_Ser/Thr_Kinases"/>
</dbReference>
<keyword evidence="4" id="KW-0597">Phosphoprotein</keyword>
<feature type="region of interest" description="Disordered" evidence="9">
    <location>
        <begin position="745"/>
        <end position="786"/>
    </location>
</feature>
<dbReference type="AlphaFoldDB" id="A0A452VKJ7"/>
<dbReference type="SMART" id="SM00220">
    <property type="entry name" value="S_TKc"/>
    <property type="match status" value="1"/>
</dbReference>
<organism evidence="11">
    <name type="scientific">Ursus maritimus</name>
    <name type="common">Polar bear</name>
    <name type="synonym">Thalarctos maritimus</name>
    <dbReference type="NCBI Taxonomy" id="29073"/>
    <lineage>
        <taxon>Eukaryota</taxon>
        <taxon>Metazoa</taxon>
        <taxon>Chordata</taxon>
        <taxon>Craniata</taxon>
        <taxon>Vertebrata</taxon>
        <taxon>Euteleostomi</taxon>
        <taxon>Mammalia</taxon>
        <taxon>Eutheria</taxon>
        <taxon>Laurasiatheria</taxon>
        <taxon>Carnivora</taxon>
        <taxon>Caniformia</taxon>
        <taxon>Ursidae</taxon>
        <taxon>Ursus</taxon>
    </lineage>
</organism>
<dbReference type="GO" id="GO:0005524">
    <property type="term" value="F:ATP binding"/>
    <property type="evidence" value="ECO:0007669"/>
    <property type="project" value="InterPro"/>
</dbReference>
<evidence type="ECO:0000256" key="4">
    <source>
        <dbReference type="ARBA" id="ARBA00022553"/>
    </source>
</evidence>
<dbReference type="InterPro" id="IPR008271">
    <property type="entry name" value="Ser/Thr_kinase_AS"/>
</dbReference>
<evidence type="ECO:0000256" key="7">
    <source>
        <dbReference type="ARBA" id="ARBA00047899"/>
    </source>
</evidence>
<feature type="domain" description="Protein kinase" evidence="10">
    <location>
        <begin position="12"/>
        <end position="275"/>
    </location>
</feature>
<dbReference type="PANTHER" id="PTHR46538">
    <property type="entry name" value="PROTEIN KINASE DOMAIN-CONTAINING PROTEIN"/>
    <property type="match status" value="1"/>
</dbReference>
<feature type="compositionally biased region" description="Acidic residues" evidence="9">
    <location>
        <begin position="299"/>
        <end position="312"/>
    </location>
</feature>
<dbReference type="PANTHER" id="PTHR46538:SF2">
    <property type="entry name" value="NON-SPECIFIC SERINE_THREONINE PROTEIN KINASE"/>
    <property type="match status" value="1"/>
</dbReference>
<keyword evidence="6" id="KW-0418">Kinase</keyword>
<keyword evidence="5" id="KW-0808">Transferase</keyword>
<dbReference type="GeneTree" id="ENSGT00940000156818"/>
<protein>
    <recommendedName>
        <fullName evidence="2">non-specific serine/threonine protein kinase</fullName>
        <ecNumber evidence="2">2.7.11.1</ecNumber>
    </recommendedName>
</protein>
<reference evidence="11" key="1">
    <citation type="submission" date="2019-03" db="UniProtKB">
        <authorList>
            <consortium name="Ensembl"/>
        </authorList>
    </citation>
    <scope>IDENTIFICATION</scope>
</reference>
<dbReference type="Ensembl" id="ENSUMAT00000040514.1">
    <property type="protein sequence ID" value="ENSUMAP00000034246.1"/>
    <property type="gene ID" value="ENSUMAG00000024537.1"/>
</dbReference>
<evidence type="ECO:0000256" key="5">
    <source>
        <dbReference type="ARBA" id="ARBA00022679"/>
    </source>
</evidence>
<dbReference type="InterPro" id="IPR011009">
    <property type="entry name" value="Kinase-like_dom_sf"/>
</dbReference>
<dbReference type="InterPro" id="IPR000719">
    <property type="entry name" value="Prot_kinase_dom"/>
</dbReference>
<accession>A0A452VKJ7</accession>
<feature type="compositionally biased region" description="Polar residues" evidence="9">
    <location>
        <begin position="359"/>
        <end position="374"/>
    </location>
</feature>
<comment type="similarity">
    <text evidence="1">Belongs to the protein kinase superfamily. STE Ser/Thr protein kinase family. STE20 subfamily.</text>
</comment>
<dbReference type="Pfam" id="PF12474">
    <property type="entry name" value="PKK"/>
    <property type="match status" value="2"/>
</dbReference>
<keyword evidence="3" id="KW-0723">Serine/threonine-protein kinase</keyword>
<proteinExistence type="inferred from homology"/>
<evidence type="ECO:0000256" key="6">
    <source>
        <dbReference type="ARBA" id="ARBA00022777"/>
    </source>
</evidence>
<feature type="compositionally biased region" description="Basic and acidic residues" evidence="9">
    <location>
        <begin position="753"/>
        <end position="784"/>
    </location>
</feature>
<dbReference type="EC" id="2.7.11.1" evidence="2"/>
<gene>
    <name evidence="11" type="primary">STK10</name>
</gene>
<feature type="region of interest" description="Disordered" evidence="9">
    <location>
        <begin position="389"/>
        <end position="414"/>
    </location>
</feature>
<dbReference type="SUPFAM" id="SSF56112">
    <property type="entry name" value="Protein kinase-like (PK-like)"/>
    <property type="match status" value="1"/>
</dbReference>
<evidence type="ECO:0000256" key="3">
    <source>
        <dbReference type="ARBA" id="ARBA00022527"/>
    </source>
</evidence>
<comment type="catalytic activity">
    <reaction evidence="8">
        <text>L-seryl-[protein] + ATP = O-phospho-L-seryl-[protein] + ADP + H(+)</text>
        <dbReference type="Rhea" id="RHEA:17989"/>
        <dbReference type="Rhea" id="RHEA-COMP:9863"/>
        <dbReference type="Rhea" id="RHEA-COMP:11604"/>
        <dbReference type="ChEBI" id="CHEBI:15378"/>
        <dbReference type="ChEBI" id="CHEBI:29999"/>
        <dbReference type="ChEBI" id="CHEBI:30616"/>
        <dbReference type="ChEBI" id="CHEBI:83421"/>
        <dbReference type="ChEBI" id="CHEBI:456216"/>
        <dbReference type="EC" id="2.7.11.1"/>
    </reaction>
</comment>
<dbReference type="Gene3D" id="1.10.510.10">
    <property type="entry name" value="Transferase(Phosphotransferase) domain 1"/>
    <property type="match status" value="1"/>
</dbReference>
<name>A0A452VKJ7_URSMA</name>
<dbReference type="PROSITE" id="PS50011">
    <property type="entry name" value="PROTEIN_KINASE_DOM"/>
    <property type="match status" value="1"/>
</dbReference>
<dbReference type="InterPro" id="IPR022165">
    <property type="entry name" value="PKK"/>
</dbReference>